<dbReference type="AlphaFoldDB" id="A0A9Q0HCW2"/>
<keyword evidence="4" id="KW-1185">Reference proteome</keyword>
<dbReference type="InterPro" id="IPR000120">
    <property type="entry name" value="Amidase"/>
</dbReference>
<dbReference type="InterPro" id="IPR020556">
    <property type="entry name" value="Amidase_CS"/>
</dbReference>
<dbReference type="GO" id="GO:0047412">
    <property type="term" value="F:N-(long-chain-acyl)ethanolamine deacylase activity"/>
    <property type="evidence" value="ECO:0007669"/>
    <property type="project" value="TreeGrafter"/>
</dbReference>
<dbReference type="GO" id="GO:0016020">
    <property type="term" value="C:membrane"/>
    <property type="evidence" value="ECO:0007669"/>
    <property type="project" value="TreeGrafter"/>
</dbReference>
<organism evidence="3 4">
    <name type="scientific">Protea cynaroides</name>
    <dbReference type="NCBI Taxonomy" id="273540"/>
    <lineage>
        <taxon>Eukaryota</taxon>
        <taxon>Viridiplantae</taxon>
        <taxon>Streptophyta</taxon>
        <taxon>Embryophyta</taxon>
        <taxon>Tracheophyta</taxon>
        <taxon>Spermatophyta</taxon>
        <taxon>Magnoliopsida</taxon>
        <taxon>Proteales</taxon>
        <taxon>Proteaceae</taxon>
        <taxon>Protea</taxon>
    </lineage>
</organism>
<dbReference type="GO" id="GO:0070291">
    <property type="term" value="P:N-acylethanolamine metabolic process"/>
    <property type="evidence" value="ECO:0007669"/>
    <property type="project" value="TreeGrafter"/>
</dbReference>
<dbReference type="InterPro" id="IPR023631">
    <property type="entry name" value="Amidase_dom"/>
</dbReference>
<proteinExistence type="inferred from homology"/>
<evidence type="ECO:0000313" key="4">
    <source>
        <dbReference type="Proteomes" id="UP001141806"/>
    </source>
</evidence>
<sequence>MMRTDSDGGKGSPAWLAAAVEEPRMTAEQREFDDIGPCRMIRRKQPRVCVNLIPIGVRKRWIPFDDHLEEYHFDVEAKRMGKKRAMLPVEDVDLTAVKYEHEVIKAPHLTGFKLKLFVWLSEAPLVGSLIMSMLKKQNGMDEVLRRTVIPEKPMFKPEFPPQEKESGVITVEEDSSAADRVEIALNCLPPYDPACHWTDDFPFLYWKIRDYAHAYRSGHVTPSMVAEKIISATEEFNKRKPPIPFLISFNAEELRTQAVASTQRFEEGKPLSILDGIFMAIKDDIDCYPFQTKGGTSWYHEVRPVKEDAVCVSKLRSCGVIFIGKANMHELGLGTTGNNSNYGTARNPHALDRYTGGSSSGSAAIVASGLCSAALGTDGGGSVRIPSSLCGVVGLKTTYGRTDMKGVLCDCGTVEIVGPIASSVDDVMLVYAAILGSSTADRISLNPSLPCLPNLTSYESSNALRSLRLGKNTKWFNDVHSTDISDKCEDVLNMLSQTHGCETIEIAIPELHEMRIAHVVAIGSESLCPLTSHCEDGKDAEFTLDTRTNLALFRSFSASDYVAAQRLRRRIMYYHMEIFKKVDIIISPTTGITAPVIPPSSLSQGETNLEVSGRLMQFIISANLLGLPAISVPIGHDKQGLPIGLQLIGRPWAEASILRLASAVEELAADSRRRPSAFYDILRGN</sequence>
<evidence type="ECO:0000259" key="2">
    <source>
        <dbReference type="Pfam" id="PF01425"/>
    </source>
</evidence>
<evidence type="ECO:0000313" key="3">
    <source>
        <dbReference type="EMBL" id="KAJ4964087.1"/>
    </source>
</evidence>
<protein>
    <recommendedName>
        <fullName evidence="2">Amidase domain-containing protein</fullName>
    </recommendedName>
</protein>
<dbReference type="Proteomes" id="UP001141806">
    <property type="component" value="Unassembled WGS sequence"/>
</dbReference>
<gene>
    <name evidence="3" type="ORF">NE237_024026</name>
</gene>
<dbReference type="SUPFAM" id="SSF75304">
    <property type="entry name" value="Amidase signature (AS) enzymes"/>
    <property type="match status" value="1"/>
</dbReference>
<dbReference type="EMBL" id="JAMYWD010000008">
    <property type="protein sequence ID" value="KAJ4964087.1"/>
    <property type="molecule type" value="Genomic_DNA"/>
</dbReference>
<dbReference type="InterPro" id="IPR036928">
    <property type="entry name" value="AS_sf"/>
</dbReference>
<dbReference type="OrthoDB" id="421993at2759"/>
<dbReference type="PANTHER" id="PTHR11895:SF156">
    <property type="entry name" value="FATTY ACID AMIDE HYDROLASE"/>
    <property type="match status" value="1"/>
</dbReference>
<reference evidence="3" key="1">
    <citation type="journal article" date="2023" name="Plant J.">
        <title>The genome of the king protea, Protea cynaroides.</title>
        <authorList>
            <person name="Chang J."/>
            <person name="Duong T.A."/>
            <person name="Schoeman C."/>
            <person name="Ma X."/>
            <person name="Roodt D."/>
            <person name="Barker N."/>
            <person name="Li Z."/>
            <person name="Van de Peer Y."/>
            <person name="Mizrachi E."/>
        </authorList>
    </citation>
    <scope>NUCLEOTIDE SEQUENCE</scope>
    <source>
        <tissue evidence="3">Young leaves</tissue>
    </source>
</reference>
<dbReference type="PANTHER" id="PTHR11895">
    <property type="entry name" value="TRANSAMIDASE"/>
    <property type="match status" value="1"/>
</dbReference>
<comment type="similarity">
    <text evidence="1">Belongs to the amidase family.</text>
</comment>
<name>A0A9Q0HCW2_9MAGN</name>
<accession>A0A9Q0HCW2</accession>
<dbReference type="PROSITE" id="PS00571">
    <property type="entry name" value="AMIDASES"/>
    <property type="match status" value="1"/>
</dbReference>
<evidence type="ECO:0000256" key="1">
    <source>
        <dbReference type="ARBA" id="ARBA00009199"/>
    </source>
</evidence>
<feature type="domain" description="Amidase" evidence="2">
    <location>
        <begin position="247"/>
        <end position="658"/>
    </location>
</feature>
<comment type="caution">
    <text evidence="3">The sequence shown here is derived from an EMBL/GenBank/DDBJ whole genome shotgun (WGS) entry which is preliminary data.</text>
</comment>
<dbReference type="Pfam" id="PF01425">
    <property type="entry name" value="Amidase"/>
    <property type="match status" value="1"/>
</dbReference>
<dbReference type="Gene3D" id="3.90.1300.10">
    <property type="entry name" value="Amidase signature (AS) domain"/>
    <property type="match status" value="1"/>
</dbReference>